<keyword evidence="2" id="KW-1185">Reference proteome</keyword>
<dbReference type="EMBL" id="JBHSSF010000009">
    <property type="protein sequence ID" value="MFC6175825.1"/>
    <property type="molecule type" value="Genomic_DNA"/>
</dbReference>
<gene>
    <name evidence="1" type="ORF">ACFQAV_03195</name>
</gene>
<dbReference type="RefSeq" id="WP_263390692.1">
    <property type="nucleotide sequence ID" value="NZ_BJDF01000010.1"/>
</dbReference>
<reference evidence="2" key="1">
    <citation type="journal article" date="2019" name="Int. J. Syst. Evol. Microbiol.">
        <title>The Global Catalogue of Microorganisms (GCM) 10K type strain sequencing project: providing services to taxonomists for standard genome sequencing and annotation.</title>
        <authorList>
            <consortium name="The Broad Institute Genomics Platform"/>
            <consortium name="The Broad Institute Genome Sequencing Center for Infectious Disease"/>
            <person name="Wu L."/>
            <person name="Ma J."/>
        </authorList>
    </citation>
    <scope>NUCLEOTIDE SEQUENCE [LARGE SCALE GENOMIC DNA]</scope>
    <source>
        <strain evidence="2">CCM 8927</strain>
    </source>
</reference>
<evidence type="ECO:0000313" key="2">
    <source>
        <dbReference type="Proteomes" id="UP001596288"/>
    </source>
</evidence>
<protein>
    <submittedName>
        <fullName evidence="1">Uncharacterized protein</fullName>
    </submittedName>
</protein>
<comment type="caution">
    <text evidence="1">The sequence shown here is derived from an EMBL/GenBank/DDBJ whole genome shotgun (WGS) entry which is preliminary data.</text>
</comment>
<sequence length="40" mass="4659">MKFLKLIESLLNTEKTETSTQDREVLAELEGENKAFIFNK</sequence>
<proteinExistence type="predicted"/>
<dbReference type="Proteomes" id="UP001596288">
    <property type="component" value="Unassembled WGS sequence"/>
</dbReference>
<evidence type="ECO:0000313" key="1">
    <source>
        <dbReference type="EMBL" id="MFC6175825.1"/>
    </source>
</evidence>
<accession>A0ABW1RIB3</accession>
<organism evidence="1 2">
    <name type="scientific">Companilactobacillus huachuanensis</name>
    <dbReference type="NCBI Taxonomy" id="2559914"/>
    <lineage>
        <taxon>Bacteria</taxon>
        <taxon>Bacillati</taxon>
        <taxon>Bacillota</taxon>
        <taxon>Bacilli</taxon>
        <taxon>Lactobacillales</taxon>
        <taxon>Lactobacillaceae</taxon>
        <taxon>Companilactobacillus</taxon>
    </lineage>
</organism>
<name>A0ABW1RIB3_9LACO</name>